<evidence type="ECO:0000313" key="6">
    <source>
        <dbReference type="Proteomes" id="UP001345691"/>
    </source>
</evidence>
<evidence type="ECO:0000256" key="2">
    <source>
        <dbReference type="SAM" id="Coils"/>
    </source>
</evidence>
<dbReference type="EC" id="3.4.24.56" evidence="5"/>
<feature type="compositionally biased region" description="Basic and acidic residues" evidence="3">
    <location>
        <begin position="404"/>
        <end position="413"/>
    </location>
</feature>
<organism evidence="5 6">
    <name type="scientific">Exophiala sideris</name>
    <dbReference type="NCBI Taxonomy" id="1016849"/>
    <lineage>
        <taxon>Eukaryota</taxon>
        <taxon>Fungi</taxon>
        <taxon>Dikarya</taxon>
        <taxon>Ascomycota</taxon>
        <taxon>Pezizomycotina</taxon>
        <taxon>Eurotiomycetes</taxon>
        <taxon>Chaetothyriomycetidae</taxon>
        <taxon>Chaetothyriales</taxon>
        <taxon>Herpotrichiellaceae</taxon>
        <taxon>Exophiala</taxon>
    </lineage>
</organism>
<keyword evidence="1" id="KW-0862">Zinc</keyword>
<feature type="region of interest" description="Disordered" evidence="3">
    <location>
        <begin position="222"/>
        <end position="273"/>
    </location>
</feature>
<keyword evidence="1" id="KW-0863">Zinc-finger</keyword>
<dbReference type="GO" id="GO:0004222">
    <property type="term" value="F:metalloendopeptidase activity"/>
    <property type="evidence" value="ECO:0007669"/>
    <property type="project" value="UniProtKB-EC"/>
</dbReference>
<keyword evidence="2" id="KW-0175">Coiled coil</keyword>
<keyword evidence="6" id="KW-1185">Reference proteome</keyword>
<feature type="region of interest" description="Disordered" evidence="3">
    <location>
        <begin position="1"/>
        <end position="23"/>
    </location>
</feature>
<keyword evidence="5" id="KW-0645">Protease</keyword>
<feature type="region of interest" description="Disordered" evidence="3">
    <location>
        <begin position="143"/>
        <end position="175"/>
    </location>
</feature>
<accession>A0ABR0JD69</accession>
<proteinExistence type="predicted"/>
<feature type="region of interest" description="Disordered" evidence="3">
    <location>
        <begin position="385"/>
        <end position="414"/>
    </location>
</feature>
<dbReference type="PANTHER" id="PTHR38788:SF3">
    <property type="entry name" value="CLR5 DOMAIN-CONTAINING PROTEIN"/>
    <property type="match status" value="1"/>
</dbReference>
<evidence type="ECO:0000256" key="1">
    <source>
        <dbReference type="PROSITE-ProRule" id="PRU00042"/>
    </source>
</evidence>
<evidence type="ECO:0000259" key="4">
    <source>
        <dbReference type="PROSITE" id="PS50157"/>
    </source>
</evidence>
<comment type="caution">
    <text evidence="5">The sequence shown here is derived from an EMBL/GenBank/DDBJ whole genome shotgun (WGS) entry which is preliminary data.</text>
</comment>
<protein>
    <submittedName>
        <fullName evidence="5">Metalloprotease</fullName>
        <ecNumber evidence="5">3.4.24.56</ecNumber>
    </submittedName>
</protein>
<keyword evidence="5" id="KW-0378">Hydrolase</keyword>
<feature type="coiled-coil region" evidence="2">
    <location>
        <begin position="579"/>
        <end position="616"/>
    </location>
</feature>
<dbReference type="EMBL" id="JAVRRF010000009">
    <property type="protein sequence ID" value="KAK5061793.1"/>
    <property type="molecule type" value="Genomic_DNA"/>
</dbReference>
<dbReference type="PROSITE" id="PS50157">
    <property type="entry name" value="ZINC_FINGER_C2H2_2"/>
    <property type="match status" value="1"/>
</dbReference>
<feature type="compositionally biased region" description="Low complexity" evidence="3">
    <location>
        <begin position="247"/>
        <end position="258"/>
    </location>
</feature>
<dbReference type="PROSITE" id="PS00028">
    <property type="entry name" value="ZINC_FINGER_C2H2_1"/>
    <property type="match status" value="1"/>
</dbReference>
<dbReference type="Pfam" id="PF14420">
    <property type="entry name" value="Clr5"/>
    <property type="match status" value="1"/>
</dbReference>
<reference evidence="5 6" key="1">
    <citation type="submission" date="2023-08" db="EMBL/GenBank/DDBJ databases">
        <title>Black Yeasts Isolated from many extreme environments.</title>
        <authorList>
            <person name="Coleine C."/>
            <person name="Stajich J.E."/>
            <person name="Selbmann L."/>
        </authorList>
    </citation>
    <scope>NUCLEOTIDE SEQUENCE [LARGE SCALE GENOMIC DNA]</scope>
    <source>
        <strain evidence="5 6">CCFEE 6328</strain>
    </source>
</reference>
<dbReference type="InterPro" id="IPR025676">
    <property type="entry name" value="Clr5_dom"/>
</dbReference>
<gene>
    <name evidence="5" type="primary">STE23_1</name>
    <name evidence="5" type="ORF">LTR69_004976</name>
</gene>
<sequence>MSAPSPHSALSRKPYDPFGPVPPVQVDNSYDKAPLHLEAREGPTPAQWQAVKDEIRMLYEGRPLRNVKKILEQRHGFRATERMYKARLAEWGFTKDYSDKSYQICAVLHHAPEHSKGKATQSLYCGSPSKLIHHSRDTLLHRDERGHGTNEGQWPETWNQDSQDHARQDSSVRSLAIGLPRQATFRRQELENRERLTTYRCDYPGCSRYFVRQDLCVRHRERHTTHGSQLHKRDAFAQSTSNPNDDPAPAQHQLAQAPSYSMPAPAAKTPQQESRSVAMASVYLSCSDHPDCEVENITFCLECDWNKHMDKHERPYNCRFVRCEDSQGFNSPGRLLNHQKEVHPNRYASEARKGNLLAQCMARGEERGPPNNCDSIDVLWSNTSDSKSTSGLHTGTGFMNDPSMGKDRGDRLHPARRRGRGMRLNLAYWKDKTTVEEKDLFDDRECLFPDQNGRLVMPALANLDTQLKVPKGLVMSHRYAKEIGLHQDISTNFVDPCLRSISGHITPVTGILRNVRFRLKGTSVTFYRDFWICDALDSVVDIMVGASFIAENFKLLFDRFKSLCSTFAGWFSTKKETPEEKAKREEQERKQRLDAIKRERARLDNELALLEAAQVQGGQGDSLGSGTP</sequence>
<dbReference type="SMART" id="SM00355">
    <property type="entry name" value="ZnF_C2H2"/>
    <property type="match status" value="3"/>
</dbReference>
<dbReference type="Proteomes" id="UP001345691">
    <property type="component" value="Unassembled WGS sequence"/>
</dbReference>
<dbReference type="InterPro" id="IPR013087">
    <property type="entry name" value="Znf_C2H2_type"/>
</dbReference>
<name>A0ABR0JD69_9EURO</name>
<feature type="compositionally biased region" description="Polar residues" evidence="3">
    <location>
        <begin position="150"/>
        <end position="161"/>
    </location>
</feature>
<dbReference type="PANTHER" id="PTHR38788">
    <property type="entry name" value="CLR5 DOMAIN-CONTAINING PROTEIN"/>
    <property type="match status" value="1"/>
</dbReference>
<keyword evidence="5" id="KW-0482">Metalloprotease</keyword>
<keyword evidence="1" id="KW-0479">Metal-binding</keyword>
<evidence type="ECO:0000256" key="3">
    <source>
        <dbReference type="SAM" id="MobiDB-lite"/>
    </source>
</evidence>
<feature type="domain" description="C2H2-type" evidence="4">
    <location>
        <begin position="199"/>
        <end position="228"/>
    </location>
</feature>
<evidence type="ECO:0000313" key="5">
    <source>
        <dbReference type="EMBL" id="KAK5061793.1"/>
    </source>
</evidence>